<dbReference type="Gene3D" id="3.30.420.10">
    <property type="entry name" value="Ribonuclease H-like superfamily/Ribonuclease H"/>
    <property type="match status" value="1"/>
</dbReference>
<evidence type="ECO:0000259" key="1">
    <source>
        <dbReference type="Pfam" id="PF00078"/>
    </source>
</evidence>
<dbReference type="PANTHER" id="PTHR37984:SF5">
    <property type="entry name" value="PROTEIN NYNRIN-LIKE"/>
    <property type="match status" value="1"/>
</dbReference>
<dbReference type="Gene3D" id="3.30.70.270">
    <property type="match status" value="1"/>
</dbReference>
<comment type="caution">
    <text evidence="2">The sequence shown here is derived from an EMBL/GenBank/DDBJ whole genome shotgun (WGS) entry which is preliminary data.</text>
</comment>
<sequence length="237" mass="27464">MVDYEKLNSIRTKDSFSIPTIESTLQQLAGNRDFSKLGLRSDHFQIPIHENDKPKTAFIITTDLWEFNVLSMGLTNAPPSFQRTMDNSIDNNREQYCLHIRELQLSDHPTLKQANEFIGELEFNGRAVKTNSAQEVVNFYLDVCYHYGASAELITDQRSHFVAELTRTIIESCNTTHVLATSYYPTSSAQIERYWDDYLQPVIYAYNTINHATTTFTLFHIMFTRKKSLAYRPKQLK</sequence>
<dbReference type="InterPro" id="IPR012337">
    <property type="entry name" value="RNaseH-like_sf"/>
</dbReference>
<dbReference type="InterPro" id="IPR036397">
    <property type="entry name" value="RNaseH_sf"/>
</dbReference>
<dbReference type="Gene3D" id="3.10.10.10">
    <property type="entry name" value="HIV Type 1 Reverse Transcriptase, subunit A, domain 1"/>
    <property type="match status" value="1"/>
</dbReference>
<protein>
    <recommendedName>
        <fullName evidence="1">Reverse transcriptase domain-containing protein</fullName>
    </recommendedName>
</protein>
<dbReference type="InterPro" id="IPR000477">
    <property type="entry name" value="RT_dom"/>
</dbReference>
<dbReference type="Proteomes" id="UP000663836">
    <property type="component" value="Unassembled WGS sequence"/>
</dbReference>
<dbReference type="CDD" id="cd01647">
    <property type="entry name" value="RT_LTR"/>
    <property type="match status" value="1"/>
</dbReference>
<dbReference type="SUPFAM" id="SSF53098">
    <property type="entry name" value="Ribonuclease H-like"/>
    <property type="match status" value="1"/>
</dbReference>
<proteinExistence type="predicted"/>
<evidence type="ECO:0000313" key="3">
    <source>
        <dbReference type="Proteomes" id="UP000663836"/>
    </source>
</evidence>
<dbReference type="SUPFAM" id="SSF56672">
    <property type="entry name" value="DNA/RNA polymerases"/>
    <property type="match status" value="1"/>
</dbReference>
<accession>A0A819NSR4</accession>
<organism evidence="2 3">
    <name type="scientific">Rotaria sordida</name>
    <dbReference type="NCBI Taxonomy" id="392033"/>
    <lineage>
        <taxon>Eukaryota</taxon>
        <taxon>Metazoa</taxon>
        <taxon>Spiralia</taxon>
        <taxon>Gnathifera</taxon>
        <taxon>Rotifera</taxon>
        <taxon>Eurotatoria</taxon>
        <taxon>Bdelloidea</taxon>
        <taxon>Philodinida</taxon>
        <taxon>Philodinidae</taxon>
        <taxon>Rotaria</taxon>
    </lineage>
</organism>
<gene>
    <name evidence="2" type="ORF">JBS370_LOCUS26296</name>
</gene>
<dbReference type="PANTHER" id="PTHR37984">
    <property type="entry name" value="PROTEIN CBG26694"/>
    <property type="match status" value="1"/>
</dbReference>
<dbReference type="AlphaFoldDB" id="A0A819NSR4"/>
<dbReference type="InterPro" id="IPR043502">
    <property type="entry name" value="DNA/RNA_pol_sf"/>
</dbReference>
<feature type="non-terminal residue" evidence="2">
    <location>
        <position position="1"/>
    </location>
</feature>
<dbReference type="GO" id="GO:0006259">
    <property type="term" value="P:DNA metabolic process"/>
    <property type="evidence" value="ECO:0007669"/>
    <property type="project" value="UniProtKB-ARBA"/>
</dbReference>
<dbReference type="InterPro" id="IPR050951">
    <property type="entry name" value="Retrovirus_Pol_polyprotein"/>
</dbReference>
<dbReference type="EMBL" id="CAJOBD010004608">
    <property type="protein sequence ID" value="CAF4001393.1"/>
    <property type="molecule type" value="Genomic_DNA"/>
</dbReference>
<dbReference type="Pfam" id="PF00078">
    <property type="entry name" value="RVT_1"/>
    <property type="match status" value="1"/>
</dbReference>
<reference evidence="2" key="1">
    <citation type="submission" date="2021-02" db="EMBL/GenBank/DDBJ databases">
        <authorList>
            <person name="Nowell W R."/>
        </authorList>
    </citation>
    <scope>NUCLEOTIDE SEQUENCE</scope>
</reference>
<feature type="domain" description="Reverse transcriptase" evidence="1">
    <location>
        <begin position="3"/>
        <end position="96"/>
    </location>
</feature>
<evidence type="ECO:0000313" key="2">
    <source>
        <dbReference type="EMBL" id="CAF4001393.1"/>
    </source>
</evidence>
<dbReference type="GO" id="GO:0003676">
    <property type="term" value="F:nucleic acid binding"/>
    <property type="evidence" value="ECO:0007669"/>
    <property type="project" value="InterPro"/>
</dbReference>
<dbReference type="InterPro" id="IPR043128">
    <property type="entry name" value="Rev_trsase/Diguanyl_cyclase"/>
</dbReference>
<name>A0A819NSR4_9BILA</name>